<accession>A0A2N9HF59</accession>
<dbReference type="AlphaFoldDB" id="A0A2N9HF59"/>
<sequence length="407" mass="46022">MDGATYKKESVPLKVFLSIFRFADNDLGSPSLEGFVSPDGVLHRLVAELYSIVYPTLSEGLSDELPKREVREVSSEATPSTSGSRPVSRANRSWKAMSYFSKIDQEDINRMRARYQIPDDVVLRIPDLDKRACCPKYEGDVAFYEVDFQPCQIALSHGFWTFKHRDMETRIVHGLPSSNRSWKDDYIFVCGDNWEGLPRKESSRDFVKVCRISRILDIEDHRYSIFIEPDLLASFSFRPEPNTTVKALLRANKKRANTMKLNKGKLRKFAQSGEVVAAPVSLKCKKVDKGPLKQVEQSSSRLPIRDAIPLVKAVPPVIMVDVDPSLPADPSKMKDATINQSTHVAMSRAKSAVSSRDVDNYSTAHTEDVHYLLIHSLMRGLNEAMVMSQKFITVEEDLTTFRAKLTK</sequence>
<feature type="region of interest" description="Disordered" evidence="1">
    <location>
        <begin position="70"/>
        <end position="89"/>
    </location>
</feature>
<feature type="compositionally biased region" description="Polar residues" evidence="1">
    <location>
        <begin position="75"/>
        <end position="85"/>
    </location>
</feature>
<organism evidence="2">
    <name type="scientific">Fagus sylvatica</name>
    <name type="common">Beechnut</name>
    <dbReference type="NCBI Taxonomy" id="28930"/>
    <lineage>
        <taxon>Eukaryota</taxon>
        <taxon>Viridiplantae</taxon>
        <taxon>Streptophyta</taxon>
        <taxon>Embryophyta</taxon>
        <taxon>Tracheophyta</taxon>
        <taxon>Spermatophyta</taxon>
        <taxon>Magnoliopsida</taxon>
        <taxon>eudicotyledons</taxon>
        <taxon>Gunneridae</taxon>
        <taxon>Pentapetalae</taxon>
        <taxon>rosids</taxon>
        <taxon>fabids</taxon>
        <taxon>Fagales</taxon>
        <taxon>Fagaceae</taxon>
        <taxon>Fagus</taxon>
    </lineage>
</organism>
<reference evidence="2" key="1">
    <citation type="submission" date="2018-02" db="EMBL/GenBank/DDBJ databases">
        <authorList>
            <person name="Cohen D.B."/>
            <person name="Kent A.D."/>
        </authorList>
    </citation>
    <scope>NUCLEOTIDE SEQUENCE</scope>
</reference>
<name>A0A2N9HF59_FAGSY</name>
<evidence type="ECO:0000256" key="1">
    <source>
        <dbReference type="SAM" id="MobiDB-lite"/>
    </source>
</evidence>
<dbReference type="EMBL" id="OIVN01003340">
    <property type="protein sequence ID" value="SPD10578.1"/>
    <property type="molecule type" value="Genomic_DNA"/>
</dbReference>
<proteinExistence type="predicted"/>
<gene>
    <name evidence="2" type="ORF">FSB_LOCUS38460</name>
</gene>
<evidence type="ECO:0000313" key="2">
    <source>
        <dbReference type="EMBL" id="SPD10578.1"/>
    </source>
</evidence>
<protein>
    <submittedName>
        <fullName evidence="2">Uncharacterized protein</fullName>
    </submittedName>
</protein>